<evidence type="ECO:0000313" key="3">
    <source>
        <dbReference type="Proteomes" id="UP000319663"/>
    </source>
</evidence>
<accession>A0A507R014</accession>
<dbReference type="EMBL" id="VIFY01000019">
    <property type="protein sequence ID" value="TQB75471.1"/>
    <property type="molecule type" value="Genomic_DNA"/>
</dbReference>
<protein>
    <submittedName>
        <fullName evidence="2">Uncharacterized protein</fullName>
    </submittedName>
</protein>
<keyword evidence="3" id="KW-1185">Reference proteome</keyword>
<organism evidence="2 3">
    <name type="scientific">Monascus purpureus</name>
    <name type="common">Red mold</name>
    <name type="synonym">Monascus anka</name>
    <dbReference type="NCBI Taxonomy" id="5098"/>
    <lineage>
        <taxon>Eukaryota</taxon>
        <taxon>Fungi</taxon>
        <taxon>Dikarya</taxon>
        <taxon>Ascomycota</taxon>
        <taxon>Pezizomycotina</taxon>
        <taxon>Eurotiomycetes</taxon>
        <taxon>Eurotiomycetidae</taxon>
        <taxon>Eurotiales</taxon>
        <taxon>Aspergillaceae</taxon>
        <taxon>Monascus</taxon>
    </lineage>
</organism>
<dbReference type="Proteomes" id="UP000319663">
    <property type="component" value="Unassembled WGS sequence"/>
</dbReference>
<feature type="compositionally biased region" description="Basic and acidic residues" evidence="1">
    <location>
        <begin position="16"/>
        <end position="27"/>
    </location>
</feature>
<feature type="region of interest" description="Disordered" evidence="1">
    <location>
        <begin position="77"/>
        <end position="182"/>
    </location>
</feature>
<evidence type="ECO:0000313" key="2">
    <source>
        <dbReference type="EMBL" id="TQB75471.1"/>
    </source>
</evidence>
<gene>
    <name evidence="2" type="ORF">MPDQ_002764</name>
</gene>
<comment type="caution">
    <text evidence="2">The sequence shown here is derived from an EMBL/GenBank/DDBJ whole genome shotgun (WGS) entry which is preliminary data.</text>
</comment>
<dbReference type="STRING" id="5098.A0A507R014"/>
<proteinExistence type="predicted"/>
<dbReference type="OrthoDB" id="5337545at2759"/>
<feature type="compositionally biased region" description="Low complexity" evidence="1">
    <location>
        <begin position="86"/>
        <end position="97"/>
    </location>
</feature>
<name>A0A507R014_MONPU</name>
<feature type="region of interest" description="Disordered" evidence="1">
    <location>
        <begin position="1"/>
        <end position="47"/>
    </location>
</feature>
<sequence length="377" mass="40379">MSGDDNNRDTTNTGNDKPEQQPFRKADASSVDSKVDGSSGAATDSLATRIQNSARGLARNAFFAPGSSSAADLSQTLANANGNKGGSFASSSGPSAFQLAGAHGQYASVPSASSAVRDQAGPLASESFRSSRTTHGDQEGGFDEFQLQEGYSDGQGIGTTQETEQDKGKGKERQSQNTDIYQSSDVSNFSAVWQTVSTSPSTDIKDGAAVVSILTDKTFDPEFPFEPDTMNAETDLLPPAPLTQAEIEMIDSFRRQFDQSSPGTLQHHQKQQQHRVGLGPTSLVPDIETFLDSIPPTTHLDETSLRDAVLSSLPGAADWVAVEERYHDEVWGYLRPTLEAARDEIEAAERRNGPQVAGNVDGPAVRRLKMILKHMQA</sequence>
<reference evidence="2 3" key="1">
    <citation type="submission" date="2019-06" db="EMBL/GenBank/DDBJ databases">
        <title>Wine fermentation using esterase from Monascus purpureus.</title>
        <authorList>
            <person name="Geng C."/>
            <person name="Zhang Y."/>
        </authorList>
    </citation>
    <scope>NUCLEOTIDE SEQUENCE [LARGE SCALE GENOMIC DNA]</scope>
    <source>
        <strain evidence="2">HQ1</strain>
    </source>
</reference>
<feature type="compositionally biased region" description="Basic and acidic residues" evidence="1">
    <location>
        <begin position="164"/>
        <end position="174"/>
    </location>
</feature>
<evidence type="ECO:0000256" key="1">
    <source>
        <dbReference type="SAM" id="MobiDB-lite"/>
    </source>
</evidence>
<dbReference type="AlphaFoldDB" id="A0A507R014"/>
<feature type="compositionally biased region" description="Low complexity" evidence="1">
    <location>
        <begin position="28"/>
        <end position="41"/>
    </location>
</feature>